<dbReference type="PANTHER" id="PTHR31429:SF3">
    <property type="entry name" value="WRKY TRANSCRIPTION FACTOR 40-RELATED"/>
    <property type="match status" value="1"/>
</dbReference>
<evidence type="ECO:0000256" key="3">
    <source>
        <dbReference type="ARBA" id="ARBA00023125"/>
    </source>
</evidence>
<dbReference type="InterPro" id="IPR036576">
    <property type="entry name" value="WRKY_dom_sf"/>
</dbReference>
<dbReference type="GO" id="GO:0043565">
    <property type="term" value="F:sequence-specific DNA binding"/>
    <property type="evidence" value="ECO:0007669"/>
    <property type="project" value="InterPro"/>
</dbReference>
<dbReference type="GO" id="GO:0003700">
    <property type="term" value="F:DNA-binding transcription factor activity"/>
    <property type="evidence" value="ECO:0007669"/>
    <property type="project" value="InterPro"/>
</dbReference>
<evidence type="ECO:0000256" key="2">
    <source>
        <dbReference type="ARBA" id="ARBA00023015"/>
    </source>
</evidence>
<comment type="caution">
    <text evidence="8">The sequence shown here is derived from an EMBL/GenBank/DDBJ whole genome shotgun (WGS) entry which is preliminary data.</text>
</comment>
<dbReference type="SUPFAM" id="SSF118290">
    <property type="entry name" value="WRKY DNA-binding domain"/>
    <property type="match status" value="1"/>
</dbReference>
<evidence type="ECO:0000313" key="9">
    <source>
        <dbReference type="Proteomes" id="UP000015453"/>
    </source>
</evidence>
<evidence type="ECO:0000313" key="8">
    <source>
        <dbReference type="EMBL" id="EPS67450.1"/>
    </source>
</evidence>
<organism evidence="8 9">
    <name type="scientific">Genlisea aurea</name>
    <dbReference type="NCBI Taxonomy" id="192259"/>
    <lineage>
        <taxon>Eukaryota</taxon>
        <taxon>Viridiplantae</taxon>
        <taxon>Streptophyta</taxon>
        <taxon>Embryophyta</taxon>
        <taxon>Tracheophyta</taxon>
        <taxon>Spermatophyta</taxon>
        <taxon>Magnoliopsida</taxon>
        <taxon>eudicotyledons</taxon>
        <taxon>Gunneridae</taxon>
        <taxon>Pentapetalae</taxon>
        <taxon>asterids</taxon>
        <taxon>lamiids</taxon>
        <taxon>Lamiales</taxon>
        <taxon>Lentibulariaceae</taxon>
        <taxon>Genlisea</taxon>
    </lineage>
</organism>
<feature type="non-terminal residue" evidence="8">
    <location>
        <position position="254"/>
    </location>
</feature>
<evidence type="ECO:0000256" key="6">
    <source>
        <dbReference type="SAM" id="MobiDB-lite"/>
    </source>
</evidence>
<keyword evidence="4" id="KW-0804">Transcription</keyword>
<feature type="non-terminal residue" evidence="8">
    <location>
        <position position="1"/>
    </location>
</feature>
<name>S8CL41_9LAMI</name>
<sequence length="254" mass="28698">LMEEITRVTEENKKLIKLLQTMSDGYIQLRNQVEELQSTRDNNTVSGKRKFAEQDAVGASETSSSEEDSIKRPREEIVRAKITQVHVRTEPSDTSLIVKDGYQWRKYGQKVTRDNHFPRAYFKCSFAPNCPVKKKVQRSVEDQSILIATYDGEHINHPRPSTVEVKTGPDKGPTNGNTKTANSMSSSHPIVTLDLTKQKQYNEEPKERVDRSDQHRLLVEQMASTLTNDPSFKAALAAAISGKLLHQGNQYQNG</sequence>
<dbReference type="OrthoDB" id="1879341at2759"/>
<dbReference type="AlphaFoldDB" id="S8CL41"/>
<dbReference type="PANTHER" id="PTHR31429">
    <property type="entry name" value="WRKY TRANSCRIPTION FACTOR 36-RELATED"/>
    <property type="match status" value="1"/>
</dbReference>
<gene>
    <name evidence="8" type="ORF">M569_07328</name>
</gene>
<feature type="domain" description="WRKY" evidence="7">
    <location>
        <begin position="93"/>
        <end position="160"/>
    </location>
</feature>
<keyword evidence="3" id="KW-0238">DNA-binding</keyword>
<evidence type="ECO:0000256" key="1">
    <source>
        <dbReference type="ARBA" id="ARBA00004123"/>
    </source>
</evidence>
<dbReference type="Gene3D" id="2.20.25.80">
    <property type="entry name" value="WRKY domain"/>
    <property type="match status" value="1"/>
</dbReference>
<feature type="region of interest" description="Disordered" evidence="6">
    <location>
        <begin position="154"/>
        <end position="187"/>
    </location>
</feature>
<comment type="subcellular location">
    <subcellularLocation>
        <location evidence="1">Nucleus</location>
    </subcellularLocation>
</comment>
<reference evidence="8 9" key="1">
    <citation type="journal article" date="2013" name="BMC Genomics">
        <title>The miniature genome of a carnivorous plant Genlisea aurea contains a low number of genes and short non-coding sequences.</title>
        <authorList>
            <person name="Leushkin E.V."/>
            <person name="Sutormin R.A."/>
            <person name="Nabieva E.R."/>
            <person name="Penin A.A."/>
            <person name="Kondrashov A.S."/>
            <person name="Logacheva M.D."/>
        </authorList>
    </citation>
    <scope>NUCLEOTIDE SEQUENCE [LARGE SCALE GENOMIC DNA]</scope>
</reference>
<dbReference type="EMBL" id="AUSU01003109">
    <property type="protein sequence ID" value="EPS67450.1"/>
    <property type="molecule type" value="Genomic_DNA"/>
</dbReference>
<evidence type="ECO:0000256" key="4">
    <source>
        <dbReference type="ARBA" id="ARBA00023163"/>
    </source>
</evidence>
<dbReference type="PROSITE" id="PS50811">
    <property type="entry name" value="WRKY"/>
    <property type="match status" value="1"/>
</dbReference>
<dbReference type="InterPro" id="IPR044810">
    <property type="entry name" value="WRKY_plant"/>
</dbReference>
<keyword evidence="2" id="KW-0805">Transcription regulation</keyword>
<evidence type="ECO:0000256" key="5">
    <source>
        <dbReference type="ARBA" id="ARBA00023242"/>
    </source>
</evidence>
<feature type="compositionally biased region" description="Polar residues" evidence="6">
    <location>
        <begin position="174"/>
        <end position="187"/>
    </location>
</feature>
<protein>
    <recommendedName>
        <fullName evidence="7">WRKY domain-containing protein</fullName>
    </recommendedName>
</protein>
<dbReference type="GO" id="GO:0005634">
    <property type="term" value="C:nucleus"/>
    <property type="evidence" value="ECO:0007669"/>
    <property type="project" value="UniProtKB-SubCell"/>
</dbReference>
<dbReference type="Pfam" id="PF03106">
    <property type="entry name" value="WRKY"/>
    <property type="match status" value="1"/>
</dbReference>
<dbReference type="SMART" id="SM00774">
    <property type="entry name" value="WRKY"/>
    <property type="match status" value="1"/>
</dbReference>
<dbReference type="InterPro" id="IPR003657">
    <property type="entry name" value="WRKY_dom"/>
</dbReference>
<keyword evidence="5" id="KW-0539">Nucleus</keyword>
<evidence type="ECO:0000259" key="7">
    <source>
        <dbReference type="PROSITE" id="PS50811"/>
    </source>
</evidence>
<feature type="region of interest" description="Disordered" evidence="6">
    <location>
        <begin position="40"/>
        <end position="73"/>
    </location>
</feature>
<proteinExistence type="predicted"/>
<dbReference type="Proteomes" id="UP000015453">
    <property type="component" value="Unassembled WGS sequence"/>
</dbReference>
<accession>S8CL41</accession>
<keyword evidence="9" id="KW-1185">Reference proteome</keyword>